<accession>A0A811TG69</accession>
<dbReference type="EMBL" id="CAJHIS010000029">
    <property type="protein sequence ID" value="CAD6494720.1"/>
    <property type="molecule type" value="Genomic_DNA"/>
</dbReference>
<sequence length="116" mass="13905">MGLIEYMKILKKMPKRRIIDSCVVITKCDLFVDEYKDKEKNEDPENDYNSFKKFISNKFIHDIRIQQLLRVVGDVSIYPVFYYTKQVDKNKRKPMRDYAGNVFTFGFSELIDDMLK</sequence>
<proteinExistence type="predicted"/>
<organism evidence="1 2">
    <name type="scientific">Candidatus Argoarchaeum ethanivorans</name>
    <dbReference type="NCBI Taxonomy" id="2608793"/>
    <lineage>
        <taxon>Archaea</taxon>
        <taxon>Methanobacteriati</taxon>
        <taxon>Methanobacteriota</taxon>
        <taxon>Stenosarchaea group</taxon>
        <taxon>Methanomicrobia</taxon>
        <taxon>Methanosarcinales</taxon>
        <taxon>Methanosarcinales incertae sedis</taxon>
        <taxon>GOM Arc I cluster</taxon>
        <taxon>Candidatus Argoarchaeum</taxon>
    </lineage>
</organism>
<dbReference type="Proteomes" id="UP000634805">
    <property type="component" value="Unassembled WGS sequence"/>
</dbReference>
<protein>
    <submittedName>
        <fullName evidence="1">Uncharacterized protein</fullName>
    </submittedName>
</protein>
<reference evidence="1" key="1">
    <citation type="submission" date="2020-10" db="EMBL/GenBank/DDBJ databases">
        <authorList>
            <person name="Hahn C.J."/>
            <person name="Laso-Perez R."/>
            <person name="Vulcano F."/>
            <person name="Vaziourakis K.-M."/>
            <person name="Stokke R."/>
            <person name="Steen I.H."/>
            <person name="Teske A."/>
            <person name="Boetius A."/>
            <person name="Liebeke M."/>
            <person name="Amann R."/>
            <person name="Knittel K."/>
        </authorList>
    </citation>
    <scope>NUCLEOTIDE SEQUENCE</scope>
    <source>
        <strain evidence="1">Gfbio:e3339647-f889-4370-9287-4fb5cb688e4c:AG392D22_GoMArc1</strain>
    </source>
</reference>
<dbReference type="AlphaFoldDB" id="A0A811TG69"/>
<gene>
    <name evidence="1" type="ORF">EMLJLAPB_00906</name>
</gene>
<name>A0A811TG69_9EURY</name>
<evidence type="ECO:0000313" key="2">
    <source>
        <dbReference type="Proteomes" id="UP000634805"/>
    </source>
</evidence>
<comment type="caution">
    <text evidence="1">The sequence shown here is derived from an EMBL/GenBank/DDBJ whole genome shotgun (WGS) entry which is preliminary data.</text>
</comment>
<evidence type="ECO:0000313" key="1">
    <source>
        <dbReference type="EMBL" id="CAD6494720.1"/>
    </source>
</evidence>